<dbReference type="AlphaFoldDB" id="A0A8B7NHC4"/>
<evidence type="ECO:0000313" key="1">
    <source>
        <dbReference type="Proteomes" id="UP000694843"/>
    </source>
</evidence>
<protein>
    <submittedName>
        <fullName evidence="2">Uncharacterized protein LOC108670089</fullName>
    </submittedName>
</protein>
<dbReference type="RefSeq" id="XP_018013029.1">
    <property type="nucleotide sequence ID" value="XM_018157540.2"/>
</dbReference>
<sequence length="246" mass="27306">MGSLVRVLPALVAAISCFTALAIDIPDLRYLKAYINDDPDGPYHEFLDYSPDLSVQGMDNSIRRVCLTGQWLLHGEHYYSGYEAFYRSVNGCYNLSSSASISSLRYAGSPYGLDDVYYNLYEGINWGGNEFKGNTNAPTVANLDMNVSSLSISGQSPWTFFTGLQYAGEAVCVYPYLLTNNGVDLHYREIAYVRKQKEPSIFYSPKITSLGIPDNSIRSVAKGCLTDNVYRGDRPHQGERGDPDGH</sequence>
<reference evidence="2" key="1">
    <citation type="submission" date="2025-08" db="UniProtKB">
        <authorList>
            <consortium name="RefSeq"/>
        </authorList>
    </citation>
    <scope>IDENTIFICATION</scope>
    <source>
        <tissue evidence="2">Whole organism</tissue>
    </source>
</reference>
<proteinExistence type="predicted"/>
<dbReference type="PROSITE" id="PS51257">
    <property type="entry name" value="PROKAR_LIPOPROTEIN"/>
    <property type="match status" value="1"/>
</dbReference>
<evidence type="ECO:0000313" key="2">
    <source>
        <dbReference type="RefSeq" id="XP_018013029.1"/>
    </source>
</evidence>
<dbReference type="Proteomes" id="UP000694843">
    <property type="component" value="Unplaced"/>
</dbReference>
<accession>A0A8B7NHC4</accession>
<dbReference type="OrthoDB" id="6381640at2759"/>
<gene>
    <name evidence="2" type="primary">LOC108670089</name>
</gene>
<keyword evidence="1" id="KW-1185">Reference proteome</keyword>
<organism evidence="1 2">
    <name type="scientific">Hyalella azteca</name>
    <name type="common">Amphipod</name>
    <dbReference type="NCBI Taxonomy" id="294128"/>
    <lineage>
        <taxon>Eukaryota</taxon>
        <taxon>Metazoa</taxon>
        <taxon>Ecdysozoa</taxon>
        <taxon>Arthropoda</taxon>
        <taxon>Crustacea</taxon>
        <taxon>Multicrustacea</taxon>
        <taxon>Malacostraca</taxon>
        <taxon>Eumalacostraca</taxon>
        <taxon>Peracarida</taxon>
        <taxon>Amphipoda</taxon>
        <taxon>Senticaudata</taxon>
        <taxon>Talitrida</taxon>
        <taxon>Talitroidea</taxon>
        <taxon>Hyalellidae</taxon>
        <taxon>Hyalella</taxon>
    </lineage>
</organism>
<dbReference type="GeneID" id="108670089"/>
<dbReference type="KEGG" id="hazt:108670089"/>
<name>A0A8B7NHC4_HYAAZ</name>